<evidence type="ECO:0000256" key="1">
    <source>
        <dbReference type="SAM" id="Phobius"/>
    </source>
</evidence>
<comment type="caution">
    <text evidence="2">The sequence shown here is derived from an EMBL/GenBank/DDBJ whole genome shotgun (WGS) entry which is preliminary data.</text>
</comment>
<name>A0A5R9QL07_9PSED</name>
<dbReference type="Proteomes" id="UP000306635">
    <property type="component" value="Unassembled WGS sequence"/>
</dbReference>
<sequence>MPWVGSCLSPEAANGQYLAHRIGVRVLRFLSGDRFRGESGFAWGWAVVVSCLVLFAPFVAFITWLIHRSAH</sequence>
<gene>
    <name evidence="2" type="ORF">FAS41_28955</name>
</gene>
<keyword evidence="1" id="KW-0472">Membrane</keyword>
<feature type="transmembrane region" description="Helical" evidence="1">
    <location>
        <begin position="42"/>
        <end position="66"/>
    </location>
</feature>
<accession>A0A5R9QL07</accession>
<proteinExistence type="predicted"/>
<dbReference type="OrthoDB" id="7022006at2"/>
<keyword evidence="1" id="KW-1133">Transmembrane helix</keyword>
<dbReference type="EMBL" id="SWDV01000058">
    <property type="protein sequence ID" value="TLX70134.1"/>
    <property type="molecule type" value="Genomic_DNA"/>
</dbReference>
<dbReference type="AlphaFoldDB" id="A0A5R9QL07"/>
<protein>
    <submittedName>
        <fullName evidence="2">Uncharacterized protein</fullName>
    </submittedName>
</protein>
<evidence type="ECO:0000313" key="3">
    <source>
        <dbReference type="Proteomes" id="UP000306635"/>
    </source>
</evidence>
<organism evidence="2 3">
    <name type="scientific">Pseudomonas nicosulfuronedens</name>
    <dbReference type="NCBI Taxonomy" id="2571105"/>
    <lineage>
        <taxon>Bacteria</taxon>
        <taxon>Pseudomonadati</taxon>
        <taxon>Pseudomonadota</taxon>
        <taxon>Gammaproteobacteria</taxon>
        <taxon>Pseudomonadales</taxon>
        <taxon>Pseudomonadaceae</taxon>
        <taxon>Pseudomonas</taxon>
    </lineage>
</organism>
<keyword evidence="3" id="KW-1185">Reference proteome</keyword>
<keyword evidence="1" id="KW-0812">Transmembrane</keyword>
<reference evidence="2 3" key="1">
    <citation type="submission" date="2019-04" db="EMBL/GenBank/DDBJ databases">
        <authorList>
            <person name="Li M."/>
        </authorList>
    </citation>
    <scope>NUCLEOTIDE SEQUENCE [LARGE SCALE GENOMIC DNA]</scope>
    <source>
        <strain evidence="2 3">LAM1902</strain>
    </source>
</reference>
<evidence type="ECO:0000313" key="2">
    <source>
        <dbReference type="EMBL" id="TLX70134.1"/>
    </source>
</evidence>